<proteinExistence type="inferred from homology"/>
<evidence type="ECO:0000256" key="3">
    <source>
        <dbReference type="ARBA" id="ARBA00034031"/>
    </source>
</evidence>
<dbReference type="GO" id="GO:0005737">
    <property type="term" value="C:cytoplasm"/>
    <property type="evidence" value="ECO:0007669"/>
    <property type="project" value="TreeGrafter"/>
</dbReference>
<dbReference type="InterPro" id="IPR011856">
    <property type="entry name" value="tRNA_endonuc-like_dom_sf"/>
</dbReference>
<dbReference type="GO" id="GO:0000379">
    <property type="term" value="P:tRNA-type intron splice site recognition and cleavage"/>
    <property type="evidence" value="ECO:0007669"/>
    <property type="project" value="TreeGrafter"/>
</dbReference>
<comment type="similarity">
    <text evidence="1">Belongs to the tRNA-intron endonuclease family.</text>
</comment>
<evidence type="ECO:0000256" key="4">
    <source>
        <dbReference type="SAM" id="MobiDB-lite"/>
    </source>
</evidence>
<protein>
    <recommendedName>
        <fullName evidence="2">tRNA-intron lyase</fullName>
        <ecNumber evidence="2">4.6.1.16</ecNumber>
    </recommendedName>
</protein>
<evidence type="ECO:0000256" key="1">
    <source>
        <dbReference type="ARBA" id="ARBA00008078"/>
    </source>
</evidence>
<dbReference type="GO" id="GO:0000213">
    <property type="term" value="F:tRNA-intron lyase activity"/>
    <property type="evidence" value="ECO:0007669"/>
    <property type="project" value="UniProtKB-EC"/>
</dbReference>
<evidence type="ECO:0000256" key="2">
    <source>
        <dbReference type="ARBA" id="ARBA00012573"/>
    </source>
</evidence>
<dbReference type="Gene3D" id="3.40.1350.10">
    <property type="match status" value="1"/>
</dbReference>
<keyword evidence="7" id="KW-1185">Reference proteome</keyword>
<dbReference type="PANTHER" id="PTHR21227:SF0">
    <property type="entry name" value="TRNA-SPLICING ENDONUCLEASE SUBUNIT SEN2"/>
    <property type="match status" value="1"/>
</dbReference>
<dbReference type="EMBL" id="JAPEIS010000001">
    <property type="protein sequence ID" value="KAJ8070952.1"/>
    <property type="molecule type" value="Genomic_DNA"/>
</dbReference>
<dbReference type="AlphaFoldDB" id="A0A9X0DR05"/>
<dbReference type="Pfam" id="PF01974">
    <property type="entry name" value="tRNA_int_endo"/>
    <property type="match status" value="1"/>
</dbReference>
<dbReference type="EC" id="4.6.1.16" evidence="2"/>
<dbReference type="GO" id="GO:0000214">
    <property type="term" value="C:tRNA-intron endonuclease complex"/>
    <property type="evidence" value="ECO:0007669"/>
    <property type="project" value="TreeGrafter"/>
</dbReference>
<reference evidence="6" key="1">
    <citation type="submission" date="2022-11" db="EMBL/GenBank/DDBJ databases">
        <title>Genome Resource of Sclerotinia nivalis Strain SnTB1, a Plant Pathogen Isolated from American Ginseng.</title>
        <authorList>
            <person name="Fan S."/>
        </authorList>
    </citation>
    <scope>NUCLEOTIDE SEQUENCE</scope>
    <source>
        <strain evidence="6">SnTB1</strain>
    </source>
</reference>
<feature type="region of interest" description="Disordered" evidence="4">
    <location>
        <begin position="415"/>
        <end position="477"/>
    </location>
</feature>
<feature type="region of interest" description="Disordered" evidence="4">
    <location>
        <begin position="1"/>
        <end position="29"/>
    </location>
</feature>
<feature type="compositionally biased region" description="Polar residues" evidence="4">
    <location>
        <begin position="415"/>
        <end position="426"/>
    </location>
</feature>
<organism evidence="6 7">
    <name type="scientific">Sclerotinia nivalis</name>
    <dbReference type="NCBI Taxonomy" id="352851"/>
    <lineage>
        <taxon>Eukaryota</taxon>
        <taxon>Fungi</taxon>
        <taxon>Dikarya</taxon>
        <taxon>Ascomycota</taxon>
        <taxon>Pezizomycotina</taxon>
        <taxon>Leotiomycetes</taxon>
        <taxon>Helotiales</taxon>
        <taxon>Sclerotiniaceae</taxon>
        <taxon>Sclerotinia</taxon>
    </lineage>
</organism>
<evidence type="ECO:0000259" key="5">
    <source>
        <dbReference type="Pfam" id="PF01974"/>
    </source>
</evidence>
<accession>A0A9X0DR05</accession>
<comment type="catalytic activity">
    <reaction evidence="3">
        <text>pretRNA = a 3'-half-tRNA molecule with a 5'-OH end + a 5'-half-tRNA molecule with a 2',3'-cyclic phosphate end + an intron with a 2',3'-cyclic phosphate and a 5'-hydroxyl terminus.</text>
        <dbReference type="EC" id="4.6.1.16"/>
    </reaction>
</comment>
<dbReference type="CDD" id="cd22363">
    <property type="entry name" value="tRNA-intron_lyase_C"/>
    <property type="match status" value="1"/>
</dbReference>
<dbReference type="InterPro" id="IPR006677">
    <property type="entry name" value="tRNA_intron_Endonuc_cat-like"/>
</dbReference>
<dbReference type="PANTHER" id="PTHR21227">
    <property type="entry name" value="TRNA-SPLICING ENDONUCLEASE SUBUNIT SEN2"/>
    <property type="match status" value="1"/>
</dbReference>
<evidence type="ECO:0000313" key="6">
    <source>
        <dbReference type="EMBL" id="KAJ8070952.1"/>
    </source>
</evidence>
<dbReference type="FunFam" id="3.40.1350.10:FF:000007">
    <property type="entry name" value="tRNA-splicing endonuclease subunit Sen2"/>
    <property type="match status" value="1"/>
</dbReference>
<comment type="caution">
    <text evidence="6">The sequence shown here is derived from an EMBL/GenBank/DDBJ whole genome shotgun (WGS) entry which is preliminary data.</text>
</comment>
<dbReference type="GO" id="GO:0003676">
    <property type="term" value="F:nucleic acid binding"/>
    <property type="evidence" value="ECO:0007669"/>
    <property type="project" value="InterPro"/>
</dbReference>
<dbReference type="OrthoDB" id="10249562at2759"/>
<dbReference type="Proteomes" id="UP001152300">
    <property type="component" value="Unassembled WGS sequence"/>
</dbReference>
<evidence type="ECO:0000313" key="7">
    <source>
        <dbReference type="Proteomes" id="UP001152300"/>
    </source>
</evidence>
<dbReference type="InterPro" id="IPR036167">
    <property type="entry name" value="tRNA_intron_Endo_cat-like_sf"/>
</dbReference>
<gene>
    <name evidence="6" type="ORF">OCU04_001310</name>
</gene>
<name>A0A9X0DR05_9HELO</name>
<dbReference type="SUPFAM" id="SSF53032">
    <property type="entry name" value="tRNA-intron endonuclease catalytic domain-like"/>
    <property type="match status" value="1"/>
</dbReference>
<feature type="domain" description="tRNA intron endonuclease catalytic" evidence="5">
    <location>
        <begin position="553"/>
        <end position="648"/>
    </location>
</feature>
<dbReference type="InterPro" id="IPR006676">
    <property type="entry name" value="tRNA_splic"/>
</dbReference>
<sequence>MADTETVVPAGPPIEVSTPAKPKHVGPRPPSKFQQLNKLYGLPAPIRTFPLPTLIPHNPLSLFHVLYVWLSQTINRPSSHFDTLYNGWFSPETRSVHITDSRSIRGLWEQGFYGKGSLSRSEPSWVTREKKRRGVSKAIASEDVTRKRRADRQQTKWERARKEREAIDQTLLAEAQANEMPNTKTVIASKEKFIVPVDNLPALAKQDQKTEVIEEPMSDCLADGDVAFTSITLSDAPTGPMQLVALPNSSIEVIKVETIEPSSQYVVNSNEVASFSVASFNAPTGPSGILALPNSLLELNSVRKQNFTKSLGQSSIVSTMAKSVATSNTSAPVGPLELLALPNSATDASTTYDKLNVGAEKDDVVPEGYITPPTLVEIDISSVSLPESHKAGTQEKDELLNGGVIDTNTCVPMTPVSSISAQNSGSDVEAPESGSSTSVSDRQKSVRFSPIVEQTTFVPSQPPSPGRTVASTEEKPDEISKLVLDEEMVIEDQEHFQLTMEEAFFLSYGLGALTVLDPVTKSTISNQDLFSLFRKSSYFPPVSNPSLSTDDPFLVNYVVYHHFRSLGWVVRGGTKFSVDYLLYNRGPVFSHAEFAVLILPSYSDPYWSSGPFLQNYVKGKQERSWSWMHCINRVITQVKKTLILVYVDIPAPVDGSIKENSVDELLQKYKVREVVLKRWSPNRSRD</sequence>